<organism evidence="6 7">
    <name type="scientific">Danaus plexippus plexippus</name>
    <dbReference type="NCBI Taxonomy" id="278856"/>
    <lineage>
        <taxon>Eukaryota</taxon>
        <taxon>Metazoa</taxon>
        <taxon>Ecdysozoa</taxon>
        <taxon>Arthropoda</taxon>
        <taxon>Hexapoda</taxon>
        <taxon>Insecta</taxon>
        <taxon>Pterygota</taxon>
        <taxon>Neoptera</taxon>
        <taxon>Endopterygota</taxon>
        <taxon>Lepidoptera</taxon>
        <taxon>Glossata</taxon>
        <taxon>Ditrysia</taxon>
        <taxon>Papilionoidea</taxon>
        <taxon>Nymphalidae</taxon>
        <taxon>Danainae</taxon>
        <taxon>Danaini</taxon>
        <taxon>Danaina</taxon>
        <taxon>Danaus</taxon>
        <taxon>Danaus</taxon>
    </lineage>
</organism>
<dbReference type="Pfam" id="PF01569">
    <property type="entry name" value="PAP2"/>
    <property type="match status" value="1"/>
</dbReference>
<dbReference type="InterPro" id="IPR043216">
    <property type="entry name" value="PAP-like"/>
</dbReference>
<name>A0A212FNJ1_DANPL</name>
<dbReference type="GO" id="GO:0007165">
    <property type="term" value="P:signal transduction"/>
    <property type="evidence" value="ECO:0007669"/>
    <property type="project" value="TreeGrafter"/>
</dbReference>
<dbReference type="Proteomes" id="UP000007151">
    <property type="component" value="Unassembled WGS sequence"/>
</dbReference>
<dbReference type="GO" id="GO:0046839">
    <property type="term" value="P:phospholipid dephosphorylation"/>
    <property type="evidence" value="ECO:0007669"/>
    <property type="project" value="TreeGrafter"/>
</dbReference>
<keyword evidence="4" id="KW-1133">Transmembrane helix</keyword>
<dbReference type="SMART" id="SM00014">
    <property type="entry name" value="acidPPc"/>
    <property type="match status" value="1"/>
</dbReference>
<comment type="subcellular location">
    <subcellularLocation>
        <location evidence="1">Membrane</location>
        <topology evidence="1">Multi-pass membrane protein</topology>
    </subcellularLocation>
</comment>
<comment type="caution">
    <text evidence="6">The sequence shown here is derived from an EMBL/GenBank/DDBJ whole genome shotgun (WGS) entry which is preliminary data.</text>
</comment>
<dbReference type="InterPro" id="IPR000326">
    <property type="entry name" value="PAP2/HPO"/>
</dbReference>
<keyword evidence="3" id="KW-0812">Transmembrane</keyword>
<dbReference type="PANTHER" id="PTHR10165:SF197">
    <property type="entry name" value="FI04477P-RELATED"/>
    <property type="match status" value="1"/>
</dbReference>
<keyword evidence="5" id="KW-0472">Membrane</keyword>
<evidence type="ECO:0000256" key="2">
    <source>
        <dbReference type="ARBA" id="ARBA00008816"/>
    </source>
</evidence>
<dbReference type="CDD" id="cd03384">
    <property type="entry name" value="PAP2_wunen"/>
    <property type="match status" value="1"/>
</dbReference>
<dbReference type="EMBL" id="AGBW02005277">
    <property type="protein sequence ID" value="OWR55305.1"/>
    <property type="molecule type" value="Genomic_DNA"/>
</dbReference>
<evidence type="ECO:0000313" key="6">
    <source>
        <dbReference type="EMBL" id="OWR55305.1"/>
    </source>
</evidence>
<sequence>MLSVYIPRWTQVAFSVDWNVKMARQGRDMFRKLVVDVFLISALGLSIYLLNSLVVPFRRGFFCDDESLMFPYKNDTVSTPALRIYGLALPILAFLVCEWVLFRGENEKVKLLSFSVPAWLRGFYCPLASFSFGACFIELTTNIAKVVIGRPRPHFFDLCKPSIDCSAPEWQRRYIESHEYSCTGDRTEHMGDMHMSFLSGHSAWSAFTMFYLALYLEKRVVWRGTRVLRHSLQFVAVMLSWFTALSRVSDYKHHWSDVLAGYFMGMTFAVLVWTWGTDILEPRQKHRPVPSELASIQHQQMALPA</sequence>
<reference evidence="6 7" key="1">
    <citation type="journal article" date="2011" name="Cell">
        <title>The monarch butterfly genome yields insights into long-distance migration.</title>
        <authorList>
            <person name="Zhan S."/>
            <person name="Merlin C."/>
            <person name="Boore J.L."/>
            <person name="Reppert S.M."/>
        </authorList>
    </citation>
    <scope>NUCLEOTIDE SEQUENCE [LARGE SCALE GENOMIC DNA]</scope>
    <source>
        <strain evidence="6">F-2</strain>
    </source>
</reference>
<evidence type="ECO:0000256" key="1">
    <source>
        <dbReference type="ARBA" id="ARBA00004141"/>
    </source>
</evidence>
<dbReference type="eggNOG" id="KOG3030">
    <property type="taxonomic scope" value="Eukaryota"/>
</dbReference>
<dbReference type="SUPFAM" id="SSF48317">
    <property type="entry name" value="Acid phosphatase/Vanadium-dependent haloperoxidase"/>
    <property type="match status" value="1"/>
</dbReference>
<evidence type="ECO:0000313" key="7">
    <source>
        <dbReference type="Proteomes" id="UP000007151"/>
    </source>
</evidence>
<dbReference type="Gene3D" id="1.20.144.10">
    <property type="entry name" value="Phosphatidic acid phosphatase type 2/haloperoxidase"/>
    <property type="match status" value="1"/>
</dbReference>
<comment type="similarity">
    <text evidence="2">Belongs to the PA-phosphatase related phosphoesterase family.</text>
</comment>
<keyword evidence="7" id="KW-1185">Reference proteome</keyword>
<dbReference type="InterPro" id="IPR036938">
    <property type="entry name" value="PAP2/HPO_sf"/>
</dbReference>
<accession>A0A212FNJ1</accession>
<dbReference type="PANTHER" id="PTHR10165">
    <property type="entry name" value="LIPID PHOSPHATE PHOSPHATASE"/>
    <property type="match status" value="1"/>
</dbReference>
<dbReference type="AlphaFoldDB" id="A0A212FNJ1"/>
<evidence type="ECO:0000256" key="4">
    <source>
        <dbReference type="ARBA" id="ARBA00022989"/>
    </source>
</evidence>
<dbReference type="GO" id="GO:0005886">
    <property type="term" value="C:plasma membrane"/>
    <property type="evidence" value="ECO:0007669"/>
    <property type="project" value="TreeGrafter"/>
</dbReference>
<gene>
    <name evidence="6" type="ORF">KGM_214349</name>
</gene>
<proteinExistence type="inferred from homology"/>
<dbReference type="KEGG" id="dpl:KGM_214349"/>
<evidence type="ECO:0000256" key="3">
    <source>
        <dbReference type="ARBA" id="ARBA00022692"/>
    </source>
</evidence>
<dbReference type="OrthoDB" id="8907274at2759"/>
<evidence type="ECO:0000256" key="5">
    <source>
        <dbReference type="ARBA" id="ARBA00023136"/>
    </source>
</evidence>
<dbReference type="GO" id="GO:0006644">
    <property type="term" value="P:phospholipid metabolic process"/>
    <property type="evidence" value="ECO:0007669"/>
    <property type="project" value="InterPro"/>
</dbReference>
<protein>
    <submittedName>
        <fullName evidence="6">Type 2 phosphatidic acid phosphatase</fullName>
    </submittedName>
</protein>
<dbReference type="GO" id="GO:0008195">
    <property type="term" value="F:phosphatidate phosphatase activity"/>
    <property type="evidence" value="ECO:0007669"/>
    <property type="project" value="TreeGrafter"/>
</dbReference>
<dbReference type="STRING" id="278856.A0A212FNJ1"/>